<dbReference type="OrthoDB" id="10253982at2759"/>
<evidence type="ECO:0000256" key="1">
    <source>
        <dbReference type="SAM" id="MobiDB-lite"/>
    </source>
</evidence>
<dbReference type="InterPro" id="IPR050410">
    <property type="entry name" value="CCR4/nocturin_mRNA_transcr"/>
</dbReference>
<feature type="domain" description="Endonuclease/exonuclease/phosphatase" evidence="2">
    <location>
        <begin position="67"/>
        <end position="361"/>
    </location>
</feature>
<dbReference type="SUPFAM" id="SSF56219">
    <property type="entry name" value="DNase I-like"/>
    <property type="match status" value="1"/>
</dbReference>
<name>A0A8S9X6P2_APOLU</name>
<feature type="region of interest" description="Disordered" evidence="1">
    <location>
        <begin position="281"/>
        <end position="311"/>
    </location>
</feature>
<dbReference type="AlphaFoldDB" id="A0A8S9X6P2"/>
<dbReference type="Pfam" id="PF03372">
    <property type="entry name" value="Exo_endo_phos"/>
    <property type="match status" value="1"/>
</dbReference>
<dbReference type="Proteomes" id="UP000466442">
    <property type="component" value="Linkage Group LG9"/>
</dbReference>
<evidence type="ECO:0000259" key="2">
    <source>
        <dbReference type="Pfam" id="PF03372"/>
    </source>
</evidence>
<dbReference type="PANTHER" id="PTHR12121:SF34">
    <property type="entry name" value="PROTEIN ANGEL"/>
    <property type="match status" value="1"/>
</dbReference>
<feature type="compositionally biased region" description="Polar residues" evidence="1">
    <location>
        <begin position="285"/>
        <end position="302"/>
    </location>
</feature>
<evidence type="ECO:0000313" key="3">
    <source>
        <dbReference type="EMBL" id="KAF6204657.1"/>
    </source>
</evidence>
<reference evidence="3" key="1">
    <citation type="journal article" date="2021" name="Mol. Ecol. Resour.">
        <title>Apolygus lucorum genome provides insights into omnivorousness and mesophyll feeding.</title>
        <authorList>
            <person name="Liu Y."/>
            <person name="Liu H."/>
            <person name="Wang H."/>
            <person name="Huang T."/>
            <person name="Liu B."/>
            <person name="Yang B."/>
            <person name="Yin L."/>
            <person name="Li B."/>
            <person name="Zhang Y."/>
            <person name="Zhang S."/>
            <person name="Jiang F."/>
            <person name="Zhang X."/>
            <person name="Ren Y."/>
            <person name="Wang B."/>
            <person name="Wang S."/>
            <person name="Lu Y."/>
            <person name="Wu K."/>
            <person name="Fan W."/>
            <person name="Wang G."/>
        </authorList>
    </citation>
    <scope>NUCLEOTIDE SEQUENCE</scope>
    <source>
        <strain evidence="3">12Hb</strain>
    </source>
</reference>
<dbReference type="EMBL" id="WIXP02000009">
    <property type="protein sequence ID" value="KAF6204657.1"/>
    <property type="molecule type" value="Genomic_DNA"/>
</dbReference>
<dbReference type="Gene3D" id="3.60.10.10">
    <property type="entry name" value="Endonuclease/exonuclease/phosphatase"/>
    <property type="match status" value="1"/>
</dbReference>
<gene>
    <name evidence="3" type="ORF">GE061_018817</name>
</gene>
<protein>
    <recommendedName>
        <fullName evidence="2">Endonuclease/exonuclease/phosphatase domain-containing protein</fullName>
    </recommendedName>
</protein>
<evidence type="ECO:0000313" key="4">
    <source>
        <dbReference type="Proteomes" id="UP000466442"/>
    </source>
</evidence>
<comment type="caution">
    <text evidence="3">The sequence shown here is derived from an EMBL/GenBank/DDBJ whole genome shotgun (WGS) entry which is preliminary data.</text>
</comment>
<proteinExistence type="predicted"/>
<dbReference type="PANTHER" id="PTHR12121">
    <property type="entry name" value="CARBON CATABOLITE REPRESSOR PROTEIN 4"/>
    <property type="match status" value="1"/>
</dbReference>
<dbReference type="InterPro" id="IPR036691">
    <property type="entry name" value="Endo/exonu/phosph_ase_sf"/>
</dbReference>
<sequence length="375" mass="43159">MQDRLSPECSGGKTLDEIRRTELLWQKPSAPGGTAVVTVLNHNVLAQDLIDIHPHLYRHHNPDDLVWEKRQELLLDEFLSSNADIIALQEVQQDHIEPFYSRLEDYGYHGTFKKRTSPDKTDGCALYYKRDVFDLIELQEVEYFQPGVEVLNRPNVAIIAKLRHKRNHKELVIANTHLLYNPKRWNIRLAQIQILLAEIRRIIGSSKSPAVMIVGDLNSDPQSPIIKLLEKGYFETEEPLLPDYLGILPNCTHKSKKSKLYNSKLISSLFDEDEEEKDSCDINEKTSCSTSDSTPKQGGSSSRHSKEAARRDSFLKTSESYLLSHNLNFTSTYNFYDNSYRKEATTFQDRWINVDYMFYSNMMLISQNTPTPGAI</sequence>
<organism evidence="3 4">
    <name type="scientific">Apolygus lucorum</name>
    <name type="common">Small green plant bug</name>
    <name type="synonym">Lygocoris lucorum</name>
    <dbReference type="NCBI Taxonomy" id="248454"/>
    <lineage>
        <taxon>Eukaryota</taxon>
        <taxon>Metazoa</taxon>
        <taxon>Ecdysozoa</taxon>
        <taxon>Arthropoda</taxon>
        <taxon>Hexapoda</taxon>
        <taxon>Insecta</taxon>
        <taxon>Pterygota</taxon>
        <taxon>Neoptera</taxon>
        <taxon>Paraneoptera</taxon>
        <taxon>Hemiptera</taxon>
        <taxon>Heteroptera</taxon>
        <taxon>Panheteroptera</taxon>
        <taxon>Cimicomorpha</taxon>
        <taxon>Miridae</taxon>
        <taxon>Mirini</taxon>
        <taxon>Apolygus</taxon>
    </lineage>
</organism>
<dbReference type="GO" id="GO:0000175">
    <property type="term" value="F:3'-5'-RNA exonuclease activity"/>
    <property type="evidence" value="ECO:0007669"/>
    <property type="project" value="TreeGrafter"/>
</dbReference>
<dbReference type="InterPro" id="IPR005135">
    <property type="entry name" value="Endo/exonuclease/phosphatase"/>
</dbReference>
<accession>A0A8S9X6P2</accession>
<keyword evidence="4" id="KW-1185">Reference proteome</keyword>